<feature type="binding site" evidence="16">
    <location>
        <position position="186"/>
    </location>
    <ligand>
        <name>substrate</name>
    </ligand>
</feature>
<dbReference type="Proteomes" id="UP000460272">
    <property type="component" value="Unassembled WGS sequence"/>
</dbReference>
<dbReference type="GO" id="GO:0015937">
    <property type="term" value="P:coenzyme A biosynthetic process"/>
    <property type="evidence" value="ECO:0007669"/>
    <property type="project" value="UniProtKB-UniRule"/>
</dbReference>
<comment type="similarity">
    <text evidence="14 16">Belongs to the type III pantothenate kinase family.</text>
</comment>
<evidence type="ECO:0000256" key="15">
    <source>
        <dbReference type="ARBA" id="ARBA00040883"/>
    </source>
</evidence>
<feature type="binding site" evidence="16">
    <location>
        <position position="131"/>
    </location>
    <ligand>
        <name>K(+)</name>
        <dbReference type="ChEBI" id="CHEBI:29103"/>
    </ligand>
</feature>
<comment type="pathway">
    <text evidence="4 16">Cofactor biosynthesis; coenzyme A biosynthesis; CoA from (R)-pantothenate: step 1/5.</text>
</comment>
<dbReference type="GO" id="GO:0005737">
    <property type="term" value="C:cytoplasm"/>
    <property type="evidence" value="ECO:0007669"/>
    <property type="project" value="UniProtKB-SubCell"/>
</dbReference>
<comment type="subunit">
    <text evidence="5 16">Homodimer.</text>
</comment>
<dbReference type="Gene3D" id="3.30.420.40">
    <property type="match status" value="2"/>
</dbReference>
<comment type="caution">
    <text evidence="16">Lacks conserved residue(s) required for the propagation of feature annotation.</text>
</comment>
<feature type="binding site" evidence="16">
    <location>
        <begin position="109"/>
        <end position="112"/>
    </location>
    <ligand>
        <name>substrate</name>
    </ligand>
</feature>
<keyword evidence="12 16" id="KW-0630">Potassium</keyword>
<comment type="subcellular location">
    <subcellularLocation>
        <location evidence="3 16">Cytoplasm</location>
    </subcellularLocation>
</comment>
<dbReference type="OrthoDB" id="9804707at2"/>
<comment type="cofactor">
    <cofactor evidence="2">
        <name>K(+)</name>
        <dbReference type="ChEBI" id="CHEBI:29103"/>
    </cofactor>
</comment>
<organism evidence="17 18">
    <name type="scientific">Trebonia kvetii</name>
    <dbReference type="NCBI Taxonomy" id="2480626"/>
    <lineage>
        <taxon>Bacteria</taxon>
        <taxon>Bacillati</taxon>
        <taxon>Actinomycetota</taxon>
        <taxon>Actinomycetes</taxon>
        <taxon>Streptosporangiales</taxon>
        <taxon>Treboniaceae</taxon>
        <taxon>Trebonia</taxon>
    </lineage>
</organism>
<feature type="binding site" evidence="16">
    <location>
        <position position="134"/>
    </location>
    <ligand>
        <name>ATP</name>
        <dbReference type="ChEBI" id="CHEBI:30616"/>
    </ligand>
</feature>
<evidence type="ECO:0000313" key="18">
    <source>
        <dbReference type="Proteomes" id="UP000460272"/>
    </source>
</evidence>
<dbReference type="UniPathway" id="UPA00241">
    <property type="reaction ID" value="UER00352"/>
</dbReference>
<dbReference type="NCBIfam" id="NF009855">
    <property type="entry name" value="PRK13321.1"/>
    <property type="match status" value="1"/>
</dbReference>
<dbReference type="NCBIfam" id="NF009845">
    <property type="entry name" value="PRK13318.1-3"/>
    <property type="match status" value="1"/>
</dbReference>
<dbReference type="EMBL" id="RPFW01000010">
    <property type="protein sequence ID" value="TVZ00132.1"/>
    <property type="molecule type" value="Genomic_DNA"/>
</dbReference>
<evidence type="ECO:0000256" key="8">
    <source>
        <dbReference type="ARBA" id="ARBA00022679"/>
    </source>
</evidence>
<evidence type="ECO:0000256" key="4">
    <source>
        <dbReference type="ARBA" id="ARBA00005225"/>
    </source>
</evidence>
<keyword evidence="8 16" id="KW-0808">Transferase</keyword>
<evidence type="ECO:0000256" key="12">
    <source>
        <dbReference type="ARBA" id="ARBA00022958"/>
    </source>
</evidence>
<keyword evidence="18" id="KW-1185">Reference proteome</keyword>
<evidence type="ECO:0000256" key="16">
    <source>
        <dbReference type="HAMAP-Rule" id="MF_01274"/>
    </source>
</evidence>
<dbReference type="PANTHER" id="PTHR34265:SF1">
    <property type="entry name" value="TYPE III PANTOTHENATE KINASE"/>
    <property type="match status" value="1"/>
</dbReference>
<dbReference type="GO" id="GO:0005524">
    <property type="term" value="F:ATP binding"/>
    <property type="evidence" value="ECO:0007669"/>
    <property type="project" value="UniProtKB-UniRule"/>
</dbReference>
<comment type="catalytic activity">
    <reaction evidence="1 16">
        <text>(R)-pantothenate + ATP = (R)-4'-phosphopantothenate + ADP + H(+)</text>
        <dbReference type="Rhea" id="RHEA:16373"/>
        <dbReference type="ChEBI" id="CHEBI:10986"/>
        <dbReference type="ChEBI" id="CHEBI:15378"/>
        <dbReference type="ChEBI" id="CHEBI:29032"/>
        <dbReference type="ChEBI" id="CHEBI:30616"/>
        <dbReference type="ChEBI" id="CHEBI:456216"/>
        <dbReference type="EC" id="2.7.1.33"/>
    </reaction>
</comment>
<reference evidence="17 18" key="1">
    <citation type="submission" date="2018-11" db="EMBL/GenBank/DDBJ databases">
        <title>Trebonia kvetii gen.nov., sp.nov., a novel acidophilic actinobacterium, and proposal of the new actinobacterial family Treboniaceae fam. nov.</title>
        <authorList>
            <person name="Rapoport D."/>
            <person name="Sagova-Mareckova M."/>
            <person name="Sedlacek I."/>
            <person name="Provaznik J."/>
            <person name="Kralova S."/>
            <person name="Pavlinic D."/>
            <person name="Benes V."/>
            <person name="Kopecky J."/>
        </authorList>
    </citation>
    <scope>NUCLEOTIDE SEQUENCE [LARGE SCALE GENOMIC DNA]</scope>
    <source>
        <strain evidence="17 18">15Tr583</strain>
    </source>
</reference>
<dbReference type="GO" id="GO:0004594">
    <property type="term" value="F:pantothenate kinase activity"/>
    <property type="evidence" value="ECO:0007669"/>
    <property type="project" value="UniProtKB-UniRule"/>
</dbReference>
<protein>
    <recommendedName>
        <fullName evidence="15 16">Type III pantothenate kinase</fullName>
        <ecNumber evidence="6 16">2.7.1.33</ecNumber>
    </recommendedName>
    <alternativeName>
        <fullName evidence="16">PanK-III</fullName>
    </alternativeName>
    <alternativeName>
        <fullName evidence="16">Pantothenic acid kinase</fullName>
    </alternativeName>
</protein>
<evidence type="ECO:0000256" key="1">
    <source>
        <dbReference type="ARBA" id="ARBA00001206"/>
    </source>
</evidence>
<proteinExistence type="inferred from homology"/>
<evidence type="ECO:0000256" key="13">
    <source>
        <dbReference type="ARBA" id="ARBA00022993"/>
    </source>
</evidence>
<evidence type="ECO:0000256" key="6">
    <source>
        <dbReference type="ARBA" id="ARBA00012102"/>
    </source>
</evidence>
<evidence type="ECO:0000256" key="11">
    <source>
        <dbReference type="ARBA" id="ARBA00022840"/>
    </source>
</evidence>
<sequence>MLLAIDIGNTNMVLGVFNGDTIIEHWRIATVPDRTADEIAALLHGLLAQSTVVKETDLDGISLCSTVPSVLHEMRELCRRYYPKLPLVIVQPGVKTGVPIRMDNPKEVGSDRIMNSLAAVHLYGGPAIVVDFGTSTNFDAVSSKGEFVGGALAPGIEISVDALSRRAAQLLKVELTRPPRVVGKNTVEALQSGIVYGFAGQVDWIARLMAAELSPEDPSAVTVIATGGLAPLVIGEVPFIDAHEPWLTLIGLRLVWERNHGAGARETDVTAASDPR</sequence>
<keyword evidence="16" id="KW-0479">Metal-binding</keyword>
<gene>
    <name evidence="16" type="primary">coaX</name>
    <name evidence="17" type="ORF">EAS64_39425</name>
</gene>
<comment type="function">
    <text evidence="16">Catalyzes the phosphorylation of pantothenate (Pan), the first step in CoA biosynthesis.</text>
</comment>
<dbReference type="NCBIfam" id="TIGR00671">
    <property type="entry name" value="baf"/>
    <property type="match status" value="1"/>
</dbReference>
<dbReference type="InterPro" id="IPR004619">
    <property type="entry name" value="Type_III_PanK"/>
</dbReference>
<evidence type="ECO:0000256" key="10">
    <source>
        <dbReference type="ARBA" id="ARBA00022777"/>
    </source>
</evidence>
<dbReference type="InterPro" id="IPR043129">
    <property type="entry name" value="ATPase_NBD"/>
</dbReference>
<name>A0A6P2BMF0_9ACTN</name>
<evidence type="ECO:0000256" key="2">
    <source>
        <dbReference type="ARBA" id="ARBA00001958"/>
    </source>
</evidence>
<feature type="binding site" evidence="16">
    <location>
        <begin position="6"/>
        <end position="13"/>
    </location>
    <ligand>
        <name>ATP</name>
        <dbReference type="ChEBI" id="CHEBI:30616"/>
    </ligand>
</feature>
<accession>A0A6P2BMF0</accession>
<keyword evidence="9 16" id="KW-0547">Nucleotide-binding</keyword>
<dbReference type="PANTHER" id="PTHR34265">
    <property type="entry name" value="TYPE III PANTOTHENATE KINASE"/>
    <property type="match status" value="1"/>
</dbReference>
<dbReference type="AlphaFoldDB" id="A0A6P2BMF0"/>
<dbReference type="HAMAP" id="MF_01274">
    <property type="entry name" value="Pantothen_kinase_3"/>
    <property type="match status" value="1"/>
</dbReference>
<dbReference type="SUPFAM" id="SSF53067">
    <property type="entry name" value="Actin-like ATPase domain"/>
    <property type="match status" value="2"/>
</dbReference>
<keyword evidence="7 16" id="KW-0963">Cytoplasm</keyword>
<evidence type="ECO:0000256" key="14">
    <source>
        <dbReference type="ARBA" id="ARBA00038036"/>
    </source>
</evidence>
<keyword evidence="11 16" id="KW-0067">ATP-binding</keyword>
<comment type="caution">
    <text evidence="17">The sequence shown here is derived from an EMBL/GenBank/DDBJ whole genome shotgun (WGS) entry which is preliminary data.</text>
</comment>
<dbReference type="EC" id="2.7.1.33" evidence="6 16"/>
<evidence type="ECO:0000256" key="9">
    <source>
        <dbReference type="ARBA" id="ARBA00022741"/>
    </source>
</evidence>
<comment type="cofactor">
    <cofactor evidence="16">
        <name>NH4(+)</name>
        <dbReference type="ChEBI" id="CHEBI:28938"/>
    </cofactor>
    <cofactor evidence="16">
        <name>K(+)</name>
        <dbReference type="ChEBI" id="CHEBI:29103"/>
    </cofactor>
    <text evidence="16">A monovalent cation. Ammonium or potassium.</text>
</comment>
<evidence type="ECO:0000313" key="17">
    <source>
        <dbReference type="EMBL" id="TVZ00132.1"/>
    </source>
</evidence>
<evidence type="ECO:0000256" key="5">
    <source>
        <dbReference type="ARBA" id="ARBA00011738"/>
    </source>
</evidence>
<dbReference type="Pfam" id="PF03309">
    <property type="entry name" value="Pan_kinase"/>
    <property type="match status" value="1"/>
</dbReference>
<dbReference type="CDD" id="cd24015">
    <property type="entry name" value="ASKHA_NBD_PanK-III"/>
    <property type="match status" value="1"/>
</dbReference>
<keyword evidence="10 16" id="KW-0418">Kinase</keyword>
<dbReference type="RefSeq" id="WP_145861740.1">
    <property type="nucleotide sequence ID" value="NZ_RPFW01000010.1"/>
</dbReference>
<evidence type="ECO:0000256" key="7">
    <source>
        <dbReference type="ARBA" id="ARBA00022490"/>
    </source>
</evidence>
<feature type="active site" description="Proton acceptor" evidence="16">
    <location>
        <position position="111"/>
    </location>
</feature>
<dbReference type="GO" id="GO:0046872">
    <property type="term" value="F:metal ion binding"/>
    <property type="evidence" value="ECO:0007669"/>
    <property type="project" value="UniProtKB-KW"/>
</dbReference>
<evidence type="ECO:0000256" key="3">
    <source>
        <dbReference type="ARBA" id="ARBA00004496"/>
    </source>
</evidence>
<keyword evidence="13 16" id="KW-0173">Coenzyme A biosynthesis</keyword>